<evidence type="ECO:0000313" key="2">
    <source>
        <dbReference type="EMBL" id="GAY57985.1"/>
    </source>
</evidence>
<feature type="transmembrane region" description="Helical" evidence="1">
    <location>
        <begin position="79"/>
        <end position="101"/>
    </location>
</feature>
<proteinExistence type="predicted"/>
<accession>A0A2H5Q0Z2</accession>
<dbReference type="Proteomes" id="UP000236630">
    <property type="component" value="Unassembled WGS sequence"/>
</dbReference>
<organism evidence="2 3">
    <name type="scientific">Citrus unshiu</name>
    <name type="common">Satsuma mandarin</name>
    <name type="synonym">Citrus nobilis var. unshiu</name>
    <dbReference type="NCBI Taxonomy" id="55188"/>
    <lineage>
        <taxon>Eukaryota</taxon>
        <taxon>Viridiplantae</taxon>
        <taxon>Streptophyta</taxon>
        <taxon>Embryophyta</taxon>
        <taxon>Tracheophyta</taxon>
        <taxon>Spermatophyta</taxon>
        <taxon>Magnoliopsida</taxon>
        <taxon>eudicotyledons</taxon>
        <taxon>Gunneridae</taxon>
        <taxon>Pentapetalae</taxon>
        <taxon>rosids</taxon>
        <taxon>malvids</taxon>
        <taxon>Sapindales</taxon>
        <taxon>Rutaceae</taxon>
        <taxon>Aurantioideae</taxon>
        <taxon>Citrus</taxon>
    </lineage>
</organism>
<dbReference type="EMBL" id="BDQV01000174">
    <property type="protein sequence ID" value="GAY57985.1"/>
    <property type="molecule type" value="Genomic_DNA"/>
</dbReference>
<comment type="caution">
    <text evidence="2">The sequence shown here is derived from an EMBL/GenBank/DDBJ whole genome shotgun (WGS) entry which is preliminary data.</text>
</comment>
<keyword evidence="1" id="KW-0472">Membrane</keyword>
<keyword evidence="1" id="KW-0812">Transmembrane</keyword>
<evidence type="ECO:0000256" key="1">
    <source>
        <dbReference type="SAM" id="Phobius"/>
    </source>
</evidence>
<reference evidence="2 3" key="1">
    <citation type="journal article" date="2017" name="Front. Genet.">
        <title>Draft sequencing of the heterozygous diploid genome of Satsuma (Citrus unshiu Marc.) using a hybrid assembly approach.</title>
        <authorList>
            <person name="Shimizu T."/>
            <person name="Tanizawa Y."/>
            <person name="Mochizuki T."/>
            <person name="Nagasaki H."/>
            <person name="Yoshioka T."/>
            <person name="Toyoda A."/>
            <person name="Fujiyama A."/>
            <person name="Kaminuma E."/>
            <person name="Nakamura Y."/>
        </authorList>
    </citation>
    <scope>NUCLEOTIDE SEQUENCE [LARGE SCALE GENOMIC DNA]</scope>
    <source>
        <strain evidence="3">cv. Miyagawa wase</strain>
    </source>
</reference>
<name>A0A2H5Q0Z2_CITUN</name>
<dbReference type="PANTHER" id="PTHR34781:SF2">
    <property type="entry name" value="TRANSMEMBRANE PROTEIN"/>
    <property type="match status" value="1"/>
</dbReference>
<feature type="transmembrane region" description="Helical" evidence="1">
    <location>
        <begin position="51"/>
        <end position="73"/>
    </location>
</feature>
<dbReference type="AlphaFoldDB" id="A0A2H5Q0Z2"/>
<dbReference type="STRING" id="55188.A0A2H5Q0Z2"/>
<protein>
    <submittedName>
        <fullName evidence="2">Uncharacterized protein</fullName>
    </submittedName>
</protein>
<dbReference type="PANTHER" id="PTHR34781">
    <property type="entry name" value="TRANSMEMBRANE PROTEIN"/>
    <property type="match status" value="1"/>
</dbReference>
<feature type="transmembrane region" description="Helical" evidence="1">
    <location>
        <begin position="16"/>
        <end position="39"/>
    </location>
</feature>
<keyword evidence="1" id="KW-1133">Transmembrane helix</keyword>
<sequence length="214" mass="24064">MRKEQEEEQRLSSSSIYYVCYMIIHLLKPFPNSLLLSGLSSSSRQRSPLGLTQVSPAAFASLFLGVSLALMLFGSITFVIGFILMPWIVAFVFLFYLAGFFSKLSDLAQSFFCSGDVPFHFMSSLLLECLKQVHILERIQTSPDCVAGSLAVLVKPPAYIKPSKTTPIPRVIFVKLSKLHHCFGNANLQIRSMLKNSALINYRNLEFPRRSRCN</sequence>
<evidence type="ECO:0000313" key="3">
    <source>
        <dbReference type="Proteomes" id="UP000236630"/>
    </source>
</evidence>
<keyword evidence="3" id="KW-1185">Reference proteome</keyword>
<gene>
    <name evidence="2" type="ORF">CUMW_183610</name>
</gene>